<feature type="chain" id="PRO_5003868821" description="Choloylglycine hydrolase/NAAA C-terminal domain-containing protein" evidence="3">
    <location>
        <begin position="27"/>
        <end position="461"/>
    </location>
</feature>
<reference evidence="5" key="3">
    <citation type="submission" date="2015-02" db="UniProtKB">
        <authorList>
            <consortium name="EnsemblProtists"/>
        </authorList>
    </citation>
    <scope>IDENTIFICATION</scope>
    <source>
        <strain evidence="5">DAOM BR144</strain>
    </source>
</reference>
<name>K3XCF9_GLOUD</name>
<evidence type="ECO:0000313" key="6">
    <source>
        <dbReference type="Proteomes" id="UP000019132"/>
    </source>
</evidence>
<evidence type="ECO:0000256" key="3">
    <source>
        <dbReference type="SAM" id="SignalP"/>
    </source>
</evidence>
<dbReference type="InParanoid" id="K3XCF9"/>
<reference evidence="6" key="2">
    <citation type="submission" date="2010-04" db="EMBL/GenBank/DDBJ databases">
        <authorList>
            <person name="Buell R."/>
            <person name="Hamilton J."/>
            <person name="Hostetler J."/>
        </authorList>
    </citation>
    <scope>NUCLEOTIDE SEQUENCE [LARGE SCALE GENOMIC DNA]</scope>
    <source>
        <strain evidence="6">DAOM:BR144</strain>
    </source>
</reference>
<proteinExistence type="inferred from homology"/>
<keyword evidence="2" id="KW-0378">Hydrolase</keyword>
<dbReference type="PANTHER" id="PTHR35527:SF2">
    <property type="entry name" value="HYDROLASE"/>
    <property type="match status" value="1"/>
</dbReference>
<dbReference type="OMA" id="TQWSIVR"/>
<comment type="similarity">
    <text evidence="1">Belongs to the peptidase C59 family.</text>
</comment>
<accession>K3XCF9</accession>
<feature type="domain" description="Choloylglycine hydrolase/NAAA C-terminal" evidence="4">
    <location>
        <begin position="27"/>
        <end position="232"/>
    </location>
</feature>
<protein>
    <recommendedName>
        <fullName evidence="4">Choloylglycine hydrolase/NAAA C-terminal domain-containing protein</fullName>
    </recommendedName>
</protein>
<feature type="signal peptide" evidence="3">
    <location>
        <begin position="1"/>
        <end position="26"/>
    </location>
</feature>
<dbReference type="InterPro" id="IPR029132">
    <property type="entry name" value="CBAH/NAAA_C"/>
</dbReference>
<dbReference type="PANTHER" id="PTHR35527">
    <property type="entry name" value="CHOLOYLGLYCINE HYDROLASE"/>
    <property type="match status" value="1"/>
</dbReference>
<organism evidence="5 6">
    <name type="scientific">Globisporangium ultimum (strain ATCC 200006 / CBS 805.95 / DAOM BR144)</name>
    <name type="common">Pythium ultimum</name>
    <dbReference type="NCBI Taxonomy" id="431595"/>
    <lineage>
        <taxon>Eukaryota</taxon>
        <taxon>Sar</taxon>
        <taxon>Stramenopiles</taxon>
        <taxon>Oomycota</taxon>
        <taxon>Peronosporomycetes</taxon>
        <taxon>Pythiales</taxon>
        <taxon>Pythiaceae</taxon>
        <taxon>Globisporangium</taxon>
    </lineage>
</organism>
<dbReference type="Gene3D" id="3.60.60.10">
    <property type="entry name" value="Penicillin V Acylase, Chain A"/>
    <property type="match status" value="1"/>
</dbReference>
<reference evidence="6" key="1">
    <citation type="journal article" date="2010" name="Genome Biol.">
        <title>Genome sequence of the necrotrophic plant pathogen Pythium ultimum reveals original pathogenicity mechanisms and effector repertoire.</title>
        <authorList>
            <person name="Levesque C.A."/>
            <person name="Brouwer H."/>
            <person name="Cano L."/>
            <person name="Hamilton J.P."/>
            <person name="Holt C."/>
            <person name="Huitema E."/>
            <person name="Raffaele S."/>
            <person name="Robideau G.P."/>
            <person name="Thines M."/>
            <person name="Win J."/>
            <person name="Zerillo M.M."/>
            <person name="Beakes G.W."/>
            <person name="Boore J.L."/>
            <person name="Busam D."/>
            <person name="Dumas B."/>
            <person name="Ferriera S."/>
            <person name="Fuerstenberg S.I."/>
            <person name="Gachon C.M."/>
            <person name="Gaulin E."/>
            <person name="Govers F."/>
            <person name="Grenville-Briggs L."/>
            <person name="Horner N."/>
            <person name="Hostetler J."/>
            <person name="Jiang R.H."/>
            <person name="Johnson J."/>
            <person name="Krajaejun T."/>
            <person name="Lin H."/>
            <person name="Meijer H.J."/>
            <person name="Moore B."/>
            <person name="Morris P."/>
            <person name="Phuntmart V."/>
            <person name="Puiu D."/>
            <person name="Shetty J."/>
            <person name="Stajich J.E."/>
            <person name="Tripathy S."/>
            <person name="Wawra S."/>
            <person name="van West P."/>
            <person name="Whitty B.R."/>
            <person name="Coutinho P.M."/>
            <person name="Henrissat B."/>
            <person name="Martin F."/>
            <person name="Thomas P.D."/>
            <person name="Tyler B.M."/>
            <person name="De Vries R.P."/>
            <person name="Kamoun S."/>
            <person name="Yandell M."/>
            <person name="Tisserat N."/>
            <person name="Buell C.R."/>
        </authorList>
    </citation>
    <scope>NUCLEOTIDE SEQUENCE</scope>
    <source>
        <strain evidence="6">DAOM:BR144</strain>
    </source>
</reference>
<dbReference type="GO" id="GO:0016787">
    <property type="term" value="F:hydrolase activity"/>
    <property type="evidence" value="ECO:0007669"/>
    <property type="project" value="UniProtKB-KW"/>
</dbReference>
<keyword evidence="3" id="KW-0732">Signal</keyword>
<dbReference type="Pfam" id="PF02275">
    <property type="entry name" value="CBAH"/>
    <property type="match status" value="1"/>
</dbReference>
<dbReference type="EnsemblProtists" id="PYU1_T014908">
    <property type="protein sequence ID" value="PYU1_T014908"/>
    <property type="gene ID" value="PYU1_G014877"/>
</dbReference>
<sequence length="461" mass="50408">MKLSTIARLHAASALLLGLLGARTDACSDFLLNTTTDSVVSGRTMDFDADLASVVEVIPRGTSFQELPVYNCPECPDYQWESKYGFIGFNMFGFNIAADGMNEKGLSAAELYLIATEYPTPETTPSGSKDLDAEKPIVTSICTYILGNYATVDEVREGLKHIQIAETDGRIAAALLGKSTGLGRTPLHISIHDADGKNLVLEFIHGKVTLYDNVNAVLTNDPPLNKQLDKLHKNGFETYPGGYQPTERFLRLSALNHLVPYGYPHSPSDATYLVATEEQRAISDTLHLLNTVVRPPSLEATEWSIVRDHGRKKLYIRSTTNQLLRLIDLNQLDLSDRQSRRLIPVTFGNWYVDATGALLDESNTARTVDLPARTKIEALIESHFGNKSQPHMSLFVDQVKPESTMMWAAAASPAQTSSGSVFVAGCVCGGLLTALVTVGSQKVLERMRRQGYQGIADSNVA</sequence>
<keyword evidence="6" id="KW-1185">Reference proteome</keyword>
<dbReference type="eggNOG" id="ENOG502RXDA">
    <property type="taxonomic scope" value="Eukaryota"/>
</dbReference>
<evidence type="ECO:0000256" key="1">
    <source>
        <dbReference type="ARBA" id="ARBA00006625"/>
    </source>
</evidence>
<dbReference type="InterPro" id="IPR052193">
    <property type="entry name" value="Peptidase_C59"/>
</dbReference>
<evidence type="ECO:0000313" key="5">
    <source>
        <dbReference type="EnsemblProtists" id="PYU1_T014908"/>
    </source>
</evidence>
<evidence type="ECO:0000259" key="4">
    <source>
        <dbReference type="Pfam" id="PF02275"/>
    </source>
</evidence>
<evidence type="ECO:0000256" key="2">
    <source>
        <dbReference type="ARBA" id="ARBA00022801"/>
    </source>
</evidence>
<dbReference type="SUPFAM" id="SSF56235">
    <property type="entry name" value="N-terminal nucleophile aminohydrolases (Ntn hydrolases)"/>
    <property type="match status" value="1"/>
</dbReference>
<dbReference type="AlphaFoldDB" id="K3XCF9"/>
<dbReference type="InterPro" id="IPR029055">
    <property type="entry name" value="Ntn_hydrolases_N"/>
</dbReference>
<dbReference type="Proteomes" id="UP000019132">
    <property type="component" value="Unassembled WGS sequence"/>
</dbReference>
<dbReference type="VEuPathDB" id="FungiDB:PYU1_G014877"/>
<dbReference type="HOGENOM" id="CLU_045206_2_1_1"/>
<dbReference type="EMBL" id="ADOS01001321">
    <property type="status" value="NOT_ANNOTATED_CDS"/>
    <property type="molecule type" value="Genomic_DNA"/>
</dbReference>